<dbReference type="SUPFAM" id="SSF52047">
    <property type="entry name" value="RNI-like"/>
    <property type="match status" value="1"/>
</dbReference>
<accession>A0A5C3KYI4</accession>
<reference evidence="2 3" key="1">
    <citation type="journal article" date="2019" name="Nat. Ecol. Evol.">
        <title>Megaphylogeny resolves global patterns of mushroom evolution.</title>
        <authorList>
            <person name="Varga T."/>
            <person name="Krizsan K."/>
            <person name="Foldi C."/>
            <person name="Dima B."/>
            <person name="Sanchez-Garcia M."/>
            <person name="Sanchez-Ramirez S."/>
            <person name="Szollosi G.J."/>
            <person name="Szarkandi J.G."/>
            <person name="Papp V."/>
            <person name="Albert L."/>
            <person name="Andreopoulos W."/>
            <person name="Angelini C."/>
            <person name="Antonin V."/>
            <person name="Barry K.W."/>
            <person name="Bougher N.L."/>
            <person name="Buchanan P."/>
            <person name="Buyck B."/>
            <person name="Bense V."/>
            <person name="Catcheside P."/>
            <person name="Chovatia M."/>
            <person name="Cooper J."/>
            <person name="Damon W."/>
            <person name="Desjardin D."/>
            <person name="Finy P."/>
            <person name="Geml J."/>
            <person name="Haridas S."/>
            <person name="Hughes K."/>
            <person name="Justo A."/>
            <person name="Karasinski D."/>
            <person name="Kautmanova I."/>
            <person name="Kiss B."/>
            <person name="Kocsube S."/>
            <person name="Kotiranta H."/>
            <person name="LaButti K.M."/>
            <person name="Lechner B.E."/>
            <person name="Liimatainen K."/>
            <person name="Lipzen A."/>
            <person name="Lukacs Z."/>
            <person name="Mihaltcheva S."/>
            <person name="Morgado L.N."/>
            <person name="Niskanen T."/>
            <person name="Noordeloos M.E."/>
            <person name="Ohm R.A."/>
            <person name="Ortiz-Santana B."/>
            <person name="Ovrebo C."/>
            <person name="Racz N."/>
            <person name="Riley R."/>
            <person name="Savchenko A."/>
            <person name="Shiryaev A."/>
            <person name="Soop K."/>
            <person name="Spirin V."/>
            <person name="Szebenyi C."/>
            <person name="Tomsovsky M."/>
            <person name="Tulloss R.E."/>
            <person name="Uehling J."/>
            <person name="Grigoriev I.V."/>
            <person name="Vagvolgyi C."/>
            <person name="Papp T."/>
            <person name="Martin F.M."/>
            <person name="Miettinen O."/>
            <person name="Hibbett D.S."/>
            <person name="Nagy L.G."/>
        </authorList>
    </citation>
    <scope>NUCLEOTIDE SEQUENCE [LARGE SCALE GENOMIC DNA]</scope>
    <source>
        <strain evidence="2 3">CBS 121175</strain>
    </source>
</reference>
<keyword evidence="1" id="KW-0472">Membrane</keyword>
<evidence type="ECO:0000256" key="1">
    <source>
        <dbReference type="SAM" id="Phobius"/>
    </source>
</evidence>
<dbReference type="EMBL" id="ML210189">
    <property type="protein sequence ID" value="TFK25240.1"/>
    <property type="molecule type" value="Genomic_DNA"/>
</dbReference>
<feature type="transmembrane region" description="Helical" evidence="1">
    <location>
        <begin position="549"/>
        <end position="567"/>
    </location>
</feature>
<dbReference type="AlphaFoldDB" id="A0A5C3KYI4"/>
<sequence>MYLDSLPTFNSFYGLNTTCAPQQMPPFNAIPADLLIEFASLLDSRKDILNFGLTSKSVFEHVSAVLYKKVHLKTLQQSTVTLGMLAKRPEIARHVRELVIQPTESTSKRGASSIINTEAANAVIQVASSKYLDALVRFQWDDEELPYHEDMWFALRIGCPQLRYITTSIGSLFDFSDLKGFHLILKTGFYENHNDMFLDDDHPLSKKFKRMLIERSPNLEELGIDGSYSVPTDMHYIVDGRWPKLRKLTLGDVCIDWFPRSLGQGEKRPFVAFLEAHDQLETLSLSRHTIQPIHLSSLDPTGLSRVTSFSGTHQQLQALPHLHPFLRSVTFRDAVETREVSAPTVASLLRELTCLTDLKIAFTLHSMYDSGNLLRSLIQSCPKLRHLELTCAHKPSFQLDAFAKTIRGFPKLQTLNLTIVRYPGDETLSTGAACIAKSNPRLRRFSLTFIPPVYPVPLPFSIAYRSFPFSLPSRASGNFELVCDEHGLPITITALEHSKMVWPWGLGVSQRTRKYVKDLRPPGFSSTRKEGMMGVLGLFMEKSAAGEEIRMMLFCSLLLCLALWGFVMSGRSQARMGVARTSFRSMVSAT</sequence>
<keyword evidence="1" id="KW-1133">Transmembrane helix</keyword>
<keyword evidence="3" id="KW-1185">Reference proteome</keyword>
<gene>
    <name evidence="2" type="ORF">FA15DRAFT_756029</name>
</gene>
<dbReference type="OrthoDB" id="2870744at2759"/>
<dbReference type="InterPro" id="IPR032675">
    <property type="entry name" value="LRR_dom_sf"/>
</dbReference>
<proteinExistence type="predicted"/>
<name>A0A5C3KYI4_COPMA</name>
<keyword evidence="1" id="KW-0812">Transmembrane</keyword>
<organism evidence="2 3">
    <name type="scientific">Coprinopsis marcescibilis</name>
    <name type="common">Agaric fungus</name>
    <name type="synonym">Psathyrella marcescibilis</name>
    <dbReference type="NCBI Taxonomy" id="230819"/>
    <lineage>
        <taxon>Eukaryota</taxon>
        <taxon>Fungi</taxon>
        <taxon>Dikarya</taxon>
        <taxon>Basidiomycota</taxon>
        <taxon>Agaricomycotina</taxon>
        <taxon>Agaricomycetes</taxon>
        <taxon>Agaricomycetidae</taxon>
        <taxon>Agaricales</taxon>
        <taxon>Agaricineae</taxon>
        <taxon>Psathyrellaceae</taxon>
        <taxon>Coprinopsis</taxon>
    </lineage>
</organism>
<evidence type="ECO:0000313" key="2">
    <source>
        <dbReference type="EMBL" id="TFK25240.1"/>
    </source>
</evidence>
<dbReference type="STRING" id="230819.A0A5C3KYI4"/>
<dbReference type="Proteomes" id="UP000307440">
    <property type="component" value="Unassembled WGS sequence"/>
</dbReference>
<evidence type="ECO:0000313" key="3">
    <source>
        <dbReference type="Proteomes" id="UP000307440"/>
    </source>
</evidence>
<dbReference type="Gene3D" id="3.80.10.10">
    <property type="entry name" value="Ribonuclease Inhibitor"/>
    <property type="match status" value="1"/>
</dbReference>
<protein>
    <submittedName>
        <fullName evidence="2">Uncharacterized protein</fullName>
    </submittedName>
</protein>